<keyword evidence="2" id="KW-0812">Transmembrane</keyword>
<dbReference type="EMBL" id="FOCX01000036">
    <property type="protein sequence ID" value="SEP13494.1"/>
    <property type="molecule type" value="Genomic_DNA"/>
</dbReference>
<feature type="transmembrane region" description="Helical" evidence="2">
    <location>
        <begin position="117"/>
        <end position="136"/>
    </location>
</feature>
<reference evidence="4" key="1">
    <citation type="submission" date="2016-10" db="EMBL/GenBank/DDBJ databases">
        <authorList>
            <person name="Varghese N."/>
            <person name="Submissions S."/>
        </authorList>
    </citation>
    <scope>NUCLEOTIDE SEQUENCE [LARGE SCALE GENOMIC DNA]</scope>
    <source>
        <strain evidence="4">IBRC-M 10043</strain>
    </source>
</reference>
<dbReference type="RefSeq" id="WP_092663998.1">
    <property type="nucleotide sequence ID" value="NZ_FOCX01000036.1"/>
</dbReference>
<dbReference type="AlphaFoldDB" id="A0A1H8VE31"/>
<protein>
    <submittedName>
        <fullName evidence="3">Uncharacterized protein</fullName>
    </submittedName>
</protein>
<dbReference type="Proteomes" id="UP000198775">
    <property type="component" value="Unassembled WGS sequence"/>
</dbReference>
<evidence type="ECO:0000256" key="1">
    <source>
        <dbReference type="SAM" id="MobiDB-lite"/>
    </source>
</evidence>
<keyword evidence="2" id="KW-0472">Membrane</keyword>
<evidence type="ECO:0000313" key="4">
    <source>
        <dbReference type="Proteomes" id="UP000198775"/>
    </source>
</evidence>
<feature type="region of interest" description="Disordered" evidence="1">
    <location>
        <begin position="1"/>
        <end position="30"/>
    </location>
</feature>
<sequence length="184" mass="19670">MPASTESTEEVLEEHLPSDESVQGHYRGTNNSGWTRTVAVTDRRIMEITQSRGSTEENVDADSALLTGENVTGVHYGRAEAEEPATGQRLLGGLIGLIGVLLSLFGFVQLTDAASEGGIGLLLFGIVLAAIGYYIIQNAEDAESGDVTLSIERANVPDKHYQLPRGHVEVPREASKVVGSRHAD</sequence>
<accession>A0A1H8VE31</accession>
<evidence type="ECO:0000313" key="3">
    <source>
        <dbReference type="EMBL" id="SEP13494.1"/>
    </source>
</evidence>
<dbReference type="OrthoDB" id="384774at2157"/>
<evidence type="ECO:0000256" key="2">
    <source>
        <dbReference type="SAM" id="Phobius"/>
    </source>
</evidence>
<gene>
    <name evidence="3" type="ORF">SAMN05216388_103618</name>
</gene>
<name>A0A1H8VE31_9EURY</name>
<proteinExistence type="predicted"/>
<keyword evidence="4" id="KW-1185">Reference proteome</keyword>
<keyword evidence="2" id="KW-1133">Transmembrane helix</keyword>
<feature type="transmembrane region" description="Helical" evidence="2">
    <location>
        <begin position="90"/>
        <end position="111"/>
    </location>
</feature>
<organism evidence="3 4">
    <name type="scientific">Halorientalis persicus</name>
    <dbReference type="NCBI Taxonomy" id="1367881"/>
    <lineage>
        <taxon>Archaea</taxon>
        <taxon>Methanobacteriati</taxon>
        <taxon>Methanobacteriota</taxon>
        <taxon>Stenosarchaea group</taxon>
        <taxon>Halobacteria</taxon>
        <taxon>Halobacteriales</taxon>
        <taxon>Haloarculaceae</taxon>
        <taxon>Halorientalis</taxon>
    </lineage>
</organism>